<proteinExistence type="predicted"/>
<reference evidence="2 3" key="1">
    <citation type="submission" date="2023-03" db="EMBL/GenBank/DDBJ databases">
        <title>Genome insight into feeding habits of ladybird beetles.</title>
        <authorList>
            <person name="Li H.-S."/>
            <person name="Huang Y.-H."/>
            <person name="Pang H."/>
        </authorList>
    </citation>
    <scope>NUCLEOTIDE SEQUENCE [LARGE SCALE GENOMIC DNA]</scope>
    <source>
        <strain evidence="2">SYSU_2023b</strain>
        <tissue evidence="2">Whole body</tissue>
    </source>
</reference>
<evidence type="ECO:0000313" key="2">
    <source>
        <dbReference type="EMBL" id="KAK9887275.1"/>
    </source>
</evidence>
<organism evidence="2 3">
    <name type="scientific">Henosepilachna vigintioctopunctata</name>
    <dbReference type="NCBI Taxonomy" id="420089"/>
    <lineage>
        <taxon>Eukaryota</taxon>
        <taxon>Metazoa</taxon>
        <taxon>Ecdysozoa</taxon>
        <taxon>Arthropoda</taxon>
        <taxon>Hexapoda</taxon>
        <taxon>Insecta</taxon>
        <taxon>Pterygota</taxon>
        <taxon>Neoptera</taxon>
        <taxon>Endopterygota</taxon>
        <taxon>Coleoptera</taxon>
        <taxon>Polyphaga</taxon>
        <taxon>Cucujiformia</taxon>
        <taxon>Coccinelloidea</taxon>
        <taxon>Coccinellidae</taxon>
        <taxon>Epilachninae</taxon>
        <taxon>Epilachnini</taxon>
        <taxon>Henosepilachna</taxon>
    </lineage>
</organism>
<evidence type="ECO:0000256" key="1">
    <source>
        <dbReference type="SAM" id="SignalP"/>
    </source>
</evidence>
<sequence length="342" mass="38977">MNVVVSLLCLHFFVMVLCRNNEVTPDIKTANETAENHTNYLVDIEIIKMYMTSPNSLKLFWGSTSEDVRMNKTYGLFYDIDNKENMKDPKVITQDPCIEVLNLDYCKKFFFAVASMNGGKGINPNSSNIRSIVTLMDPLGAPLNVRADFLPGRIPCLLIKWTASCKNIKEQHKYKIRLVENSTQGQTANILRTLLSTKFEQACTVPVHYGNIYEISVANDMHGASYSDIVKLKIPNFIQPYDVRLAVNSSNGAFLLYWREPFVPVCNGQYFYEVLVFNDKNVTSRSNYTVFRVNRPGFVYKGNLTEYTFGVDLVCCDYSEKSRITDLVYGNTNGDVKYLNVF</sequence>
<dbReference type="InterPro" id="IPR036116">
    <property type="entry name" value="FN3_sf"/>
</dbReference>
<comment type="caution">
    <text evidence="2">The sequence shown here is derived from an EMBL/GenBank/DDBJ whole genome shotgun (WGS) entry which is preliminary data.</text>
</comment>
<keyword evidence="1" id="KW-0732">Signal</keyword>
<evidence type="ECO:0000313" key="3">
    <source>
        <dbReference type="Proteomes" id="UP001431783"/>
    </source>
</evidence>
<protein>
    <submittedName>
        <fullName evidence="2">Uncharacterized protein</fullName>
    </submittedName>
</protein>
<name>A0AAW1UXW6_9CUCU</name>
<dbReference type="EMBL" id="JARQZJ010000107">
    <property type="protein sequence ID" value="KAK9887275.1"/>
    <property type="molecule type" value="Genomic_DNA"/>
</dbReference>
<keyword evidence="3" id="KW-1185">Reference proteome</keyword>
<gene>
    <name evidence="2" type="ORF">WA026_021583</name>
</gene>
<dbReference type="Proteomes" id="UP001431783">
    <property type="component" value="Unassembled WGS sequence"/>
</dbReference>
<feature type="chain" id="PRO_5043676963" evidence="1">
    <location>
        <begin position="19"/>
        <end position="342"/>
    </location>
</feature>
<accession>A0AAW1UXW6</accession>
<feature type="signal peptide" evidence="1">
    <location>
        <begin position="1"/>
        <end position="18"/>
    </location>
</feature>
<dbReference type="AlphaFoldDB" id="A0AAW1UXW6"/>
<dbReference type="SUPFAM" id="SSF49265">
    <property type="entry name" value="Fibronectin type III"/>
    <property type="match status" value="1"/>
</dbReference>